<sequence>MSASVRSGEVNYVIHEPNRVTERVEWTKFDCTHLTRN</sequence>
<dbReference type="Proteomes" id="UP000005446">
    <property type="component" value="Unassembled WGS sequence"/>
</dbReference>
<keyword evidence="2" id="KW-1185">Reference proteome</keyword>
<evidence type="ECO:0000313" key="2">
    <source>
        <dbReference type="Proteomes" id="UP000005446"/>
    </source>
</evidence>
<dbReference type="AlphaFoldDB" id="H0ERL6"/>
<organism evidence="1 2">
    <name type="scientific">Glarea lozoyensis (strain ATCC 74030 / MF5533)</name>
    <dbReference type="NCBI Taxonomy" id="1104152"/>
    <lineage>
        <taxon>Eukaryota</taxon>
        <taxon>Fungi</taxon>
        <taxon>Dikarya</taxon>
        <taxon>Ascomycota</taxon>
        <taxon>Pezizomycotina</taxon>
        <taxon>Leotiomycetes</taxon>
        <taxon>Helotiales</taxon>
        <taxon>Helotiaceae</taxon>
        <taxon>Glarea</taxon>
    </lineage>
</organism>
<evidence type="ECO:0000313" key="1">
    <source>
        <dbReference type="EMBL" id="EHK98827.1"/>
    </source>
</evidence>
<comment type="caution">
    <text evidence="1">The sequence shown here is derived from an EMBL/GenBank/DDBJ whole genome shotgun (WGS) entry which is preliminary data.</text>
</comment>
<dbReference type="HOGENOM" id="CLU_3351222_0_0_1"/>
<gene>
    <name evidence="1" type="ORF">M7I_5336</name>
</gene>
<dbReference type="EMBL" id="AGUE01000135">
    <property type="protein sequence ID" value="EHK98827.1"/>
    <property type="molecule type" value="Genomic_DNA"/>
</dbReference>
<accession>H0ERL6</accession>
<dbReference type="InParanoid" id="H0ERL6"/>
<protein>
    <submittedName>
        <fullName evidence="1">Uncharacterized protein</fullName>
    </submittedName>
</protein>
<reference evidence="1 2" key="1">
    <citation type="journal article" date="2012" name="Eukaryot. Cell">
        <title>Genome sequence of the fungus Glarea lozoyensis: the first genome sequence of a species from the Helotiaceae family.</title>
        <authorList>
            <person name="Youssar L."/>
            <person name="Gruening B.A."/>
            <person name="Erxleben A."/>
            <person name="Guenther S."/>
            <person name="Huettel W."/>
        </authorList>
    </citation>
    <scope>NUCLEOTIDE SEQUENCE [LARGE SCALE GENOMIC DNA]</scope>
    <source>
        <strain evidence="2">ATCC 74030 / MF5533</strain>
    </source>
</reference>
<proteinExistence type="predicted"/>
<name>H0ERL6_GLAL7</name>